<dbReference type="GO" id="GO:0005886">
    <property type="term" value="C:plasma membrane"/>
    <property type="evidence" value="ECO:0007669"/>
    <property type="project" value="UniProtKB-SubCell"/>
</dbReference>
<keyword evidence="7 11" id="KW-1133">Transmembrane helix</keyword>
<protein>
    <recommendedName>
        <fullName evidence="3 10">Cell division protein FtsX</fullName>
    </recommendedName>
</protein>
<dbReference type="InterPro" id="IPR003838">
    <property type="entry name" value="ABC3_permease_C"/>
</dbReference>
<comment type="subcellular location">
    <subcellularLocation>
        <location evidence="1">Cell membrane</location>
        <topology evidence="1">Multi-pass membrane protein</topology>
    </subcellularLocation>
</comment>
<evidence type="ECO:0000256" key="11">
    <source>
        <dbReference type="SAM" id="Phobius"/>
    </source>
</evidence>
<dbReference type="PANTHER" id="PTHR47755:SF1">
    <property type="entry name" value="CELL DIVISION PROTEIN FTSX"/>
    <property type="match status" value="1"/>
</dbReference>
<dbReference type="Pfam" id="PF18075">
    <property type="entry name" value="FtsX_ECD"/>
    <property type="match status" value="1"/>
</dbReference>
<keyword evidence="4 10" id="KW-1003">Cell membrane</keyword>
<evidence type="ECO:0000256" key="4">
    <source>
        <dbReference type="ARBA" id="ARBA00022475"/>
    </source>
</evidence>
<dbReference type="PIRSF" id="PIRSF003097">
    <property type="entry name" value="FtsX"/>
    <property type="match status" value="1"/>
</dbReference>
<keyword evidence="8 10" id="KW-0472">Membrane</keyword>
<evidence type="ECO:0000313" key="14">
    <source>
        <dbReference type="EMBL" id="OHA49810.1"/>
    </source>
</evidence>
<reference evidence="14 15" key="1">
    <citation type="journal article" date="2016" name="Nat. Commun.">
        <title>Thousands of microbial genomes shed light on interconnected biogeochemical processes in an aquifer system.</title>
        <authorList>
            <person name="Anantharaman K."/>
            <person name="Brown C.T."/>
            <person name="Hug L.A."/>
            <person name="Sharon I."/>
            <person name="Castelle C.J."/>
            <person name="Probst A.J."/>
            <person name="Thomas B.C."/>
            <person name="Singh A."/>
            <person name="Wilkins M.J."/>
            <person name="Karaoz U."/>
            <person name="Brodie E.L."/>
            <person name="Williams K.H."/>
            <person name="Hubbard S.S."/>
            <person name="Banfield J.F."/>
        </authorList>
    </citation>
    <scope>NUCLEOTIDE SEQUENCE [LARGE SCALE GENOMIC DNA]</scope>
</reference>
<keyword evidence="9 10" id="KW-0131">Cell cycle</keyword>
<feature type="transmembrane region" description="Helical" evidence="11">
    <location>
        <begin position="182"/>
        <end position="206"/>
    </location>
</feature>
<dbReference type="Pfam" id="PF02687">
    <property type="entry name" value="FtsX"/>
    <property type="match status" value="1"/>
</dbReference>
<feature type="transmembrane region" description="Helical" evidence="11">
    <location>
        <begin position="21"/>
        <end position="43"/>
    </location>
</feature>
<evidence type="ECO:0000259" key="13">
    <source>
        <dbReference type="Pfam" id="PF18075"/>
    </source>
</evidence>
<gene>
    <name evidence="14" type="ORF">A2W59_01010</name>
</gene>
<feature type="domain" description="ABC3 transporter permease C-terminal" evidence="12">
    <location>
        <begin position="185"/>
        <end position="306"/>
    </location>
</feature>
<keyword evidence="6 11" id="KW-0812">Transmembrane</keyword>
<evidence type="ECO:0000259" key="12">
    <source>
        <dbReference type="Pfam" id="PF02687"/>
    </source>
</evidence>
<feature type="domain" description="FtsX extracellular" evidence="13">
    <location>
        <begin position="59"/>
        <end position="148"/>
    </location>
</feature>
<dbReference type="InterPro" id="IPR004513">
    <property type="entry name" value="FtsX"/>
</dbReference>
<organism evidence="14 15">
    <name type="scientific">Candidatus Terrybacteria bacterium RIFCSPHIGHO2_02_41_19</name>
    <dbReference type="NCBI Taxonomy" id="1802364"/>
    <lineage>
        <taxon>Bacteria</taxon>
        <taxon>Candidatus Terryibacteriota</taxon>
    </lineage>
</organism>
<comment type="similarity">
    <text evidence="2 10">Belongs to the ABC-4 integral membrane protein family. FtsX subfamily.</text>
</comment>
<evidence type="ECO:0000256" key="3">
    <source>
        <dbReference type="ARBA" id="ARBA00021907"/>
    </source>
</evidence>
<evidence type="ECO:0000256" key="10">
    <source>
        <dbReference type="PIRNR" id="PIRNR003097"/>
    </source>
</evidence>
<evidence type="ECO:0000256" key="1">
    <source>
        <dbReference type="ARBA" id="ARBA00004651"/>
    </source>
</evidence>
<dbReference type="Gene3D" id="3.30.70.3040">
    <property type="match status" value="1"/>
</dbReference>
<feature type="transmembrane region" description="Helical" evidence="11">
    <location>
        <begin position="276"/>
        <end position="300"/>
    </location>
</feature>
<comment type="caution">
    <text evidence="14">The sequence shown here is derived from an EMBL/GenBank/DDBJ whole genome shotgun (WGS) entry which is preliminary data.</text>
</comment>
<name>A0A1G2PNA6_9BACT</name>
<dbReference type="PANTHER" id="PTHR47755">
    <property type="entry name" value="CELL DIVISION PROTEIN FTSX"/>
    <property type="match status" value="1"/>
</dbReference>
<evidence type="ECO:0000256" key="7">
    <source>
        <dbReference type="ARBA" id="ARBA00022989"/>
    </source>
</evidence>
<feature type="transmembrane region" description="Helical" evidence="11">
    <location>
        <begin position="234"/>
        <end position="256"/>
    </location>
</feature>
<dbReference type="InterPro" id="IPR040690">
    <property type="entry name" value="FtsX_ECD"/>
</dbReference>
<evidence type="ECO:0000256" key="9">
    <source>
        <dbReference type="ARBA" id="ARBA00023306"/>
    </source>
</evidence>
<accession>A0A1G2PNA6</accession>
<dbReference type="GO" id="GO:0051301">
    <property type="term" value="P:cell division"/>
    <property type="evidence" value="ECO:0007669"/>
    <property type="project" value="UniProtKB-KW"/>
</dbReference>
<proteinExistence type="inferred from homology"/>
<sequence>MIFTKIKRVVKAGFVNFWRNGWVSLAAILVVVITLFAIGSLIFSKAVMETALNHIQDKVDITVYFKNNAEEKDVLAMKDIVAGLSEVKSVEYVSADKALADFKERHKNNATILQSIEELDKNPLGAALNIKAKQISQYGSVAKFLDGKSGEAVDSIIYKINYSQNKKIIDRLSNILDSAKKLGLIVSLVLALVSILVTFNTIRLAIYSSREEIEVMRLVGASNRFASGPFIVEGAMYGFFSALIAMIIFYPIIVWVDPKIASVFSGVSLFRYYVDNFGQIFAILLGVGVLICSVSSLIAVRRYLKI</sequence>
<evidence type="ECO:0000256" key="8">
    <source>
        <dbReference type="ARBA" id="ARBA00023136"/>
    </source>
</evidence>
<dbReference type="EMBL" id="MHSU01000027">
    <property type="protein sequence ID" value="OHA49810.1"/>
    <property type="molecule type" value="Genomic_DNA"/>
</dbReference>
<dbReference type="Proteomes" id="UP000178646">
    <property type="component" value="Unassembled WGS sequence"/>
</dbReference>
<keyword evidence="5 10" id="KW-0132">Cell division</keyword>
<dbReference type="AlphaFoldDB" id="A0A1G2PNA6"/>
<evidence type="ECO:0000256" key="6">
    <source>
        <dbReference type="ARBA" id="ARBA00022692"/>
    </source>
</evidence>
<evidence type="ECO:0000313" key="15">
    <source>
        <dbReference type="Proteomes" id="UP000178646"/>
    </source>
</evidence>
<evidence type="ECO:0000256" key="2">
    <source>
        <dbReference type="ARBA" id="ARBA00007379"/>
    </source>
</evidence>
<evidence type="ECO:0000256" key="5">
    <source>
        <dbReference type="ARBA" id="ARBA00022618"/>
    </source>
</evidence>